<keyword evidence="4" id="KW-0010">Activator</keyword>
<dbReference type="InterPro" id="IPR005119">
    <property type="entry name" value="LysR_subst-bd"/>
</dbReference>
<keyword evidence="2" id="KW-0805">Transcription regulation</keyword>
<dbReference type="InterPro" id="IPR036390">
    <property type="entry name" value="WH_DNA-bd_sf"/>
</dbReference>
<evidence type="ECO:0000256" key="4">
    <source>
        <dbReference type="ARBA" id="ARBA00023159"/>
    </source>
</evidence>
<keyword evidence="5" id="KW-0804">Transcription</keyword>
<keyword evidence="3" id="KW-0238">DNA-binding</keyword>
<sequence length="310" mass="32915">MEPSLHRLRLLRELERRGTVTAVAGALDYTVSAVSQQLALLEREAGTPLFERRGRRIGLTEAGLVLAGHAETILAAVEDAGHAMESARAGVGTTLTAGVWASVATTLLPAGIRVLARDHPGIEVRSRELAPEDSTGAVRDGSLDLAFVLDYSSYTMARVPELTRTPIAVESLHLVAPRGSIDAGEVALRDFAGKPWVLAHPRSHFGRAVRLACREAGFEPDIRHEAGEQSTALALVAAGLGVTLASDLGLGTSTAEVDVLPLSDTLTRTVSIAYRERDARRRPLRAFVDAFTEAALGLGLDAAEARPVSR</sequence>
<protein>
    <submittedName>
        <fullName evidence="7">LysR family transcriptional regulator</fullName>
    </submittedName>
</protein>
<dbReference type="Gene3D" id="1.10.10.10">
    <property type="entry name" value="Winged helix-like DNA-binding domain superfamily/Winged helix DNA-binding domain"/>
    <property type="match status" value="1"/>
</dbReference>
<dbReference type="SUPFAM" id="SSF53850">
    <property type="entry name" value="Periplasmic binding protein-like II"/>
    <property type="match status" value="1"/>
</dbReference>
<dbReference type="PANTHER" id="PTHR30346">
    <property type="entry name" value="TRANSCRIPTIONAL DUAL REGULATOR HCAR-RELATED"/>
    <property type="match status" value="1"/>
</dbReference>
<dbReference type="Proteomes" id="UP001500383">
    <property type="component" value="Unassembled WGS sequence"/>
</dbReference>
<dbReference type="RefSeq" id="WP_182658691.1">
    <property type="nucleotide sequence ID" value="NZ_BAAAQG010000006.1"/>
</dbReference>
<evidence type="ECO:0000256" key="3">
    <source>
        <dbReference type="ARBA" id="ARBA00023125"/>
    </source>
</evidence>
<name>A0ABP4UFK9_9ACTN</name>
<evidence type="ECO:0000256" key="1">
    <source>
        <dbReference type="ARBA" id="ARBA00009437"/>
    </source>
</evidence>
<dbReference type="Gene3D" id="3.40.190.290">
    <property type="match status" value="1"/>
</dbReference>
<gene>
    <name evidence="7" type="ORF">GCM10009831_11240</name>
</gene>
<accession>A0ABP4UFK9</accession>
<keyword evidence="8" id="KW-1185">Reference proteome</keyword>
<evidence type="ECO:0000256" key="2">
    <source>
        <dbReference type="ARBA" id="ARBA00023015"/>
    </source>
</evidence>
<evidence type="ECO:0000313" key="8">
    <source>
        <dbReference type="Proteomes" id="UP001500383"/>
    </source>
</evidence>
<dbReference type="InterPro" id="IPR000847">
    <property type="entry name" value="LysR_HTH_N"/>
</dbReference>
<dbReference type="CDD" id="cd08423">
    <property type="entry name" value="PBP2_LTTR_like_6"/>
    <property type="match status" value="1"/>
</dbReference>
<organism evidence="7 8">
    <name type="scientific">Dietzia cercidiphylli</name>
    <dbReference type="NCBI Taxonomy" id="498199"/>
    <lineage>
        <taxon>Bacteria</taxon>
        <taxon>Bacillati</taxon>
        <taxon>Actinomycetota</taxon>
        <taxon>Actinomycetes</taxon>
        <taxon>Mycobacteriales</taxon>
        <taxon>Dietziaceae</taxon>
        <taxon>Dietzia</taxon>
    </lineage>
</organism>
<reference evidence="8" key="1">
    <citation type="journal article" date="2019" name="Int. J. Syst. Evol. Microbiol.">
        <title>The Global Catalogue of Microorganisms (GCM) 10K type strain sequencing project: providing services to taxonomists for standard genome sequencing and annotation.</title>
        <authorList>
            <consortium name="The Broad Institute Genomics Platform"/>
            <consortium name="The Broad Institute Genome Sequencing Center for Infectious Disease"/>
            <person name="Wu L."/>
            <person name="Ma J."/>
        </authorList>
    </citation>
    <scope>NUCLEOTIDE SEQUENCE [LARGE SCALE GENOMIC DNA]</scope>
    <source>
        <strain evidence="8">JCM 16002</strain>
    </source>
</reference>
<feature type="domain" description="HTH lysR-type" evidence="6">
    <location>
        <begin position="3"/>
        <end position="60"/>
    </location>
</feature>
<comment type="caution">
    <text evidence="7">The sequence shown here is derived from an EMBL/GenBank/DDBJ whole genome shotgun (WGS) entry which is preliminary data.</text>
</comment>
<dbReference type="InterPro" id="IPR036388">
    <property type="entry name" value="WH-like_DNA-bd_sf"/>
</dbReference>
<evidence type="ECO:0000256" key="5">
    <source>
        <dbReference type="ARBA" id="ARBA00023163"/>
    </source>
</evidence>
<proteinExistence type="inferred from homology"/>
<dbReference type="PANTHER" id="PTHR30346:SF29">
    <property type="entry name" value="LYSR SUBSTRATE-BINDING"/>
    <property type="match status" value="1"/>
</dbReference>
<dbReference type="PROSITE" id="PS50931">
    <property type="entry name" value="HTH_LYSR"/>
    <property type="match status" value="1"/>
</dbReference>
<dbReference type="Pfam" id="PF00126">
    <property type="entry name" value="HTH_1"/>
    <property type="match status" value="1"/>
</dbReference>
<dbReference type="EMBL" id="BAAAQG010000006">
    <property type="protein sequence ID" value="GAA1703574.1"/>
    <property type="molecule type" value="Genomic_DNA"/>
</dbReference>
<dbReference type="Pfam" id="PF03466">
    <property type="entry name" value="LysR_substrate"/>
    <property type="match status" value="1"/>
</dbReference>
<comment type="similarity">
    <text evidence="1">Belongs to the LysR transcriptional regulatory family.</text>
</comment>
<evidence type="ECO:0000313" key="7">
    <source>
        <dbReference type="EMBL" id="GAA1703574.1"/>
    </source>
</evidence>
<evidence type="ECO:0000259" key="6">
    <source>
        <dbReference type="PROSITE" id="PS50931"/>
    </source>
</evidence>
<dbReference type="SUPFAM" id="SSF46785">
    <property type="entry name" value="Winged helix' DNA-binding domain"/>
    <property type="match status" value="1"/>
</dbReference>